<dbReference type="PANTHER" id="PTHR11481:SF58">
    <property type="entry name" value="ALLERGIN-1"/>
    <property type="match status" value="1"/>
</dbReference>
<dbReference type="InterPro" id="IPR036179">
    <property type="entry name" value="Ig-like_dom_sf"/>
</dbReference>
<feature type="domain" description="Ig-like" evidence="6">
    <location>
        <begin position="587"/>
        <end position="678"/>
    </location>
</feature>
<keyword evidence="2" id="KW-1015">Disulfide bond</keyword>
<dbReference type="Proteomes" id="UP001283361">
    <property type="component" value="Unassembled WGS sequence"/>
</dbReference>
<keyword evidence="1 4" id="KW-0732">Signal</keyword>
<feature type="domain" description="Ig-like" evidence="6">
    <location>
        <begin position="307"/>
        <end position="385"/>
    </location>
</feature>
<dbReference type="InterPro" id="IPR016187">
    <property type="entry name" value="CTDL_fold"/>
</dbReference>
<dbReference type="InterPro" id="IPR001304">
    <property type="entry name" value="C-type_lectin-like"/>
</dbReference>
<evidence type="ECO:0000259" key="5">
    <source>
        <dbReference type="PROSITE" id="PS50041"/>
    </source>
</evidence>
<evidence type="ECO:0000256" key="4">
    <source>
        <dbReference type="SAM" id="SignalP"/>
    </source>
</evidence>
<sequence>MDDFMTTFILVAWITGQTVMGAPSRVITSKNKTYILSDMEVPFSGVASECASLAGLPTTMRSNEEYRDFVDALTQNPRFLSSLWIPLIKNLSTGGWDWAQEVSSPSLWFHNADPFIQEPNNMADGCSLSDKCICASLTYEENSAALAAATHKLLDTCCTENHYFFCTDLDECACHTADTACVANSANCQEPNSQCLNLISSYRCIDLLPAPGLTFDTLPTTLSVGTQVTLKCSIPLDQIAYKDDIPSSTAWTFEWMKNGRLISHYIEDSLFTISTLSPDTEGRYECLYNIGRVHSAKSAELDITIRPLTTPVLTAPQADVSIGELVNLTCFTTSPGEKLYEWTLPSGMTVQTSEEVFSFQMTGWQNLGFFTCRVIIQAIASTSLSSTPFLIGLKLVTPLLNITGVTTAFAVNETVEFRCSTTDSSTFQWLAYNWEKDGVTIPGSCCTAELSLPVSDASIEGVYTCFIKYGAKKSEYSNEIAVQYKWSTIPTLQANLTTLSPGVTAEFMCLSAESGNPTFEILKGDQVTHLDTAQCSRNDISSDQQCWHLAADGLGRTGTYYCRVNIESSLSPLSNPVLLTKEDIETPTMTSDPPAHKTENHVTLNCTVDVAVAKAYPQLVYVFNVKTRNGTVGKVVESADHVLNITPFTSNDEGDYWCIVKNDWLLSNDSNILHLALVKYEVLIKSTAAFIPKNKKVIVTCSPSWNESASQMLKWFKDGKQINSKTERSIVIKEFGVKDAGEYSCQVYRTSPGEWVSSNTTALSLLSLFQICTCPCTNTTAEVEVTQDVIEETTSQIKEKLITKDTLSQKKRSKTSAEDYRTSSTACGGASIILLVVIIVFVIYIDGVNLIMLRNQQNTKKLRGREQKTGAEKYTKM</sequence>
<organism evidence="7 8">
    <name type="scientific">Elysia crispata</name>
    <name type="common">lettuce slug</name>
    <dbReference type="NCBI Taxonomy" id="231223"/>
    <lineage>
        <taxon>Eukaryota</taxon>
        <taxon>Metazoa</taxon>
        <taxon>Spiralia</taxon>
        <taxon>Lophotrochozoa</taxon>
        <taxon>Mollusca</taxon>
        <taxon>Gastropoda</taxon>
        <taxon>Heterobranchia</taxon>
        <taxon>Euthyneura</taxon>
        <taxon>Panpulmonata</taxon>
        <taxon>Sacoglossa</taxon>
        <taxon>Placobranchoidea</taxon>
        <taxon>Plakobranchidae</taxon>
        <taxon>Elysia</taxon>
    </lineage>
</organism>
<dbReference type="InterPro" id="IPR016186">
    <property type="entry name" value="C-type_lectin-like/link_sf"/>
</dbReference>
<dbReference type="Gene3D" id="2.60.40.10">
    <property type="entry name" value="Immunoglobulins"/>
    <property type="match status" value="4"/>
</dbReference>
<keyword evidence="3" id="KW-0472">Membrane</keyword>
<feature type="transmembrane region" description="Helical" evidence="3">
    <location>
        <begin position="832"/>
        <end position="853"/>
    </location>
</feature>
<dbReference type="SUPFAM" id="SSF56436">
    <property type="entry name" value="C-type lectin-like"/>
    <property type="match status" value="1"/>
</dbReference>
<keyword evidence="8" id="KW-1185">Reference proteome</keyword>
<keyword evidence="3" id="KW-0812">Transmembrane</keyword>
<dbReference type="PROSITE" id="PS50041">
    <property type="entry name" value="C_TYPE_LECTIN_2"/>
    <property type="match status" value="1"/>
</dbReference>
<dbReference type="Pfam" id="PF13895">
    <property type="entry name" value="Ig_2"/>
    <property type="match status" value="2"/>
</dbReference>
<feature type="signal peptide" evidence="4">
    <location>
        <begin position="1"/>
        <end position="21"/>
    </location>
</feature>
<feature type="domain" description="Ig-like" evidence="6">
    <location>
        <begin position="211"/>
        <end position="304"/>
    </location>
</feature>
<dbReference type="PROSITE" id="PS50835">
    <property type="entry name" value="IG_LIKE"/>
    <property type="match status" value="5"/>
</dbReference>
<evidence type="ECO:0000313" key="7">
    <source>
        <dbReference type="EMBL" id="KAK3776112.1"/>
    </source>
</evidence>
<dbReference type="InterPro" id="IPR007110">
    <property type="entry name" value="Ig-like_dom"/>
</dbReference>
<dbReference type="InterPro" id="IPR013783">
    <property type="entry name" value="Ig-like_fold"/>
</dbReference>
<dbReference type="InterPro" id="IPR013151">
    <property type="entry name" value="Immunoglobulin_dom"/>
</dbReference>
<dbReference type="SMART" id="SM00409">
    <property type="entry name" value="IG"/>
    <property type="match status" value="6"/>
</dbReference>
<dbReference type="InterPro" id="IPR003599">
    <property type="entry name" value="Ig_sub"/>
</dbReference>
<evidence type="ECO:0000256" key="2">
    <source>
        <dbReference type="ARBA" id="ARBA00023157"/>
    </source>
</evidence>
<comment type="caution">
    <text evidence="7">The sequence shown here is derived from an EMBL/GenBank/DDBJ whole genome shotgun (WGS) entry which is preliminary data.</text>
</comment>
<dbReference type="GO" id="GO:0004888">
    <property type="term" value="F:transmembrane signaling receptor activity"/>
    <property type="evidence" value="ECO:0007669"/>
    <property type="project" value="TreeGrafter"/>
</dbReference>
<dbReference type="SUPFAM" id="SSF48726">
    <property type="entry name" value="Immunoglobulin"/>
    <property type="match status" value="3"/>
</dbReference>
<dbReference type="PANTHER" id="PTHR11481">
    <property type="entry name" value="IMMUNOGLOBULIN FC RECEPTOR"/>
    <property type="match status" value="1"/>
</dbReference>
<dbReference type="InterPro" id="IPR050488">
    <property type="entry name" value="Ig_Fc_receptor"/>
</dbReference>
<evidence type="ECO:0000256" key="1">
    <source>
        <dbReference type="ARBA" id="ARBA00022729"/>
    </source>
</evidence>
<keyword evidence="3" id="KW-1133">Transmembrane helix</keyword>
<feature type="chain" id="PRO_5042076433" evidence="4">
    <location>
        <begin position="22"/>
        <end position="877"/>
    </location>
</feature>
<feature type="domain" description="C-type lectin" evidence="5">
    <location>
        <begin position="29"/>
        <end position="167"/>
    </location>
</feature>
<reference evidence="7" key="1">
    <citation type="journal article" date="2023" name="G3 (Bethesda)">
        <title>A reference genome for the long-term kleptoplast-retaining sea slug Elysia crispata morphotype clarki.</title>
        <authorList>
            <person name="Eastman K.E."/>
            <person name="Pendleton A.L."/>
            <person name="Shaikh M.A."/>
            <person name="Suttiyut T."/>
            <person name="Ogas R."/>
            <person name="Tomko P."/>
            <person name="Gavelis G."/>
            <person name="Widhalm J.R."/>
            <person name="Wisecaver J.H."/>
        </authorList>
    </citation>
    <scope>NUCLEOTIDE SEQUENCE</scope>
    <source>
        <strain evidence="7">ECLA1</strain>
    </source>
</reference>
<evidence type="ECO:0000256" key="3">
    <source>
        <dbReference type="SAM" id="Phobius"/>
    </source>
</evidence>
<dbReference type="GO" id="GO:0009897">
    <property type="term" value="C:external side of plasma membrane"/>
    <property type="evidence" value="ECO:0007669"/>
    <property type="project" value="TreeGrafter"/>
</dbReference>
<evidence type="ECO:0000259" key="6">
    <source>
        <dbReference type="PROSITE" id="PS50835"/>
    </source>
</evidence>
<dbReference type="EMBL" id="JAWDGP010003248">
    <property type="protein sequence ID" value="KAK3776112.1"/>
    <property type="molecule type" value="Genomic_DNA"/>
</dbReference>
<proteinExistence type="predicted"/>
<dbReference type="GO" id="GO:0006955">
    <property type="term" value="P:immune response"/>
    <property type="evidence" value="ECO:0007669"/>
    <property type="project" value="TreeGrafter"/>
</dbReference>
<accession>A0AAE0ZWU9</accession>
<name>A0AAE0ZWU9_9GAST</name>
<dbReference type="GO" id="GO:0007166">
    <property type="term" value="P:cell surface receptor signaling pathway"/>
    <property type="evidence" value="ECO:0007669"/>
    <property type="project" value="TreeGrafter"/>
</dbReference>
<evidence type="ECO:0000313" key="8">
    <source>
        <dbReference type="Proteomes" id="UP001283361"/>
    </source>
</evidence>
<feature type="domain" description="Ig-like" evidence="6">
    <location>
        <begin position="398"/>
        <end position="481"/>
    </location>
</feature>
<protein>
    <submittedName>
        <fullName evidence="7">Uncharacterized protein</fullName>
    </submittedName>
</protein>
<gene>
    <name evidence="7" type="ORF">RRG08_046779</name>
</gene>
<dbReference type="Gene3D" id="3.10.100.10">
    <property type="entry name" value="Mannose-Binding Protein A, subunit A"/>
    <property type="match status" value="1"/>
</dbReference>
<dbReference type="Pfam" id="PF00047">
    <property type="entry name" value="ig"/>
    <property type="match status" value="1"/>
</dbReference>
<dbReference type="AlphaFoldDB" id="A0AAE0ZWU9"/>
<feature type="domain" description="Ig-like" evidence="6">
    <location>
        <begin position="680"/>
        <end position="764"/>
    </location>
</feature>